<dbReference type="InterPro" id="IPR038765">
    <property type="entry name" value="Papain-like_cys_pep_sf"/>
</dbReference>
<dbReference type="PRINTS" id="PR01543">
    <property type="entry name" value="ANATRNSFRASE"/>
</dbReference>
<comment type="similarity">
    <text evidence="1 2">Belongs to the arylamine N-acetyltransferase family.</text>
</comment>
<comment type="caution">
    <text evidence="3">The sequence shown here is derived from an EMBL/GenBank/DDBJ whole genome shotgun (WGS) entry which is preliminary data.</text>
</comment>
<dbReference type="PANTHER" id="PTHR11786">
    <property type="entry name" value="N-HYDROXYARYLAMINE O-ACETYLTRANSFERASE"/>
    <property type="match status" value="1"/>
</dbReference>
<proteinExistence type="inferred from homology"/>
<protein>
    <submittedName>
        <fullName evidence="3">N-hydroxyarylamine O-acetyltransferase</fullName>
    </submittedName>
</protein>
<organism evidence="3 4">
    <name type="scientific">Cedecea colo</name>
    <dbReference type="NCBI Taxonomy" id="2552946"/>
    <lineage>
        <taxon>Bacteria</taxon>
        <taxon>Pseudomonadati</taxon>
        <taxon>Pseudomonadota</taxon>
        <taxon>Gammaproteobacteria</taxon>
        <taxon>Enterobacterales</taxon>
        <taxon>Enterobacteriaceae</taxon>
        <taxon>Cedecea</taxon>
    </lineage>
</organism>
<keyword evidence="4" id="KW-1185">Reference proteome</keyword>
<gene>
    <name evidence="3" type="ORF">E2L00_02235</name>
</gene>
<dbReference type="Pfam" id="PF00797">
    <property type="entry name" value="Acetyltransf_2"/>
    <property type="match status" value="1"/>
</dbReference>
<evidence type="ECO:0000256" key="2">
    <source>
        <dbReference type="RuleBase" id="RU003452"/>
    </source>
</evidence>
<dbReference type="SUPFAM" id="SSF54001">
    <property type="entry name" value="Cysteine proteinases"/>
    <property type="match status" value="1"/>
</dbReference>
<reference evidence="3 4" key="1">
    <citation type="journal article" date="2020" name="Microorganisms">
        <title>Polyphasic Characterisation of Cedecea colo sp. nov., a New Enteric Bacterium Isolated from the Koala Hindgut.</title>
        <authorList>
            <person name="Boath J.M."/>
            <person name="Dakhal S."/>
            <person name="Van T.T.H."/>
            <person name="Moore R.J."/>
            <person name="Dekiwadia C."/>
            <person name="Macreadie I.G."/>
        </authorList>
    </citation>
    <scope>NUCLEOTIDE SEQUENCE [LARGE SCALE GENOMIC DNA]</scope>
    <source>
        <strain evidence="3 4">ZA</strain>
    </source>
</reference>
<evidence type="ECO:0000313" key="3">
    <source>
        <dbReference type="EMBL" id="NIY46369.1"/>
    </source>
</evidence>
<dbReference type="Gene3D" id="3.30.2140.10">
    <property type="entry name" value="Arylamine N-acetyltransferase"/>
    <property type="match status" value="1"/>
</dbReference>
<dbReference type="EMBL" id="SOYS01000001">
    <property type="protein sequence ID" value="NIY46369.1"/>
    <property type="molecule type" value="Genomic_DNA"/>
</dbReference>
<accession>A0ABX0VH03</accession>
<sequence length="270" mass="30836">MAFDLNAYFARIHFMGDYAPDLHTLRQLHLLQPCAIPFENLDVLLGRRILLDDESVFEKLVTAGRGGYCYEQNALLRRALLEIGFQVEDLAARVLIARPERMPARTHRLQLVTVAQERWLADVGFGGKTLTAPLRFVLDSEQTTPHGVYRLTRLEEDYLLSLREEDEWLPLYRFDLQRQYAVDFDVANHYVATWPESHFRHHLMLCLHVFGGSTITLNNRQLTVGGKKQELAGAAAVYQALQSRFGLRLDSPKHGIEVETFAAAFTLLNA</sequence>
<evidence type="ECO:0000256" key="1">
    <source>
        <dbReference type="ARBA" id="ARBA00006547"/>
    </source>
</evidence>
<dbReference type="RefSeq" id="WP_167606366.1">
    <property type="nucleotide sequence ID" value="NZ_SOYS01000001.1"/>
</dbReference>
<dbReference type="PANTHER" id="PTHR11786:SF0">
    <property type="entry name" value="ARYLAMINE N-ACETYLTRANSFERASE 4-RELATED"/>
    <property type="match status" value="1"/>
</dbReference>
<dbReference type="Gene3D" id="2.40.128.150">
    <property type="entry name" value="Cysteine proteinases"/>
    <property type="match status" value="1"/>
</dbReference>
<dbReference type="Proteomes" id="UP000697927">
    <property type="component" value="Unassembled WGS sequence"/>
</dbReference>
<name>A0ABX0VH03_9ENTR</name>
<dbReference type="InterPro" id="IPR001447">
    <property type="entry name" value="Arylamine_N-AcTrfase"/>
</dbReference>
<evidence type="ECO:0000313" key="4">
    <source>
        <dbReference type="Proteomes" id="UP000697927"/>
    </source>
</evidence>